<dbReference type="InterPro" id="IPR016773">
    <property type="entry name" value="Fe3_uptake_reg_CjrA_prd"/>
</dbReference>
<reference evidence="3" key="1">
    <citation type="submission" date="2022-09" db="EMBL/GenBank/DDBJ databases">
        <authorList>
            <person name="Li Z.-J."/>
        </authorList>
    </citation>
    <scope>NUCLEOTIDE SEQUENCE</scope>
    <source>
        <strain evidence="3">TGB11</strain>
    </source>
</reference>
<evidence type="ECO:0000313" key="4">
    <source>
        <dbReference type="Proteomes" id="UP001164748"/>
    </source>
</evidence>
<dbReference type="EMBL" id="CP114588">
    <property type="protein sequence ID" value="WBA09384.1"/>
    <property type="molecule type" value="Genomic_DNA"/>
</dbReference>
<dbReference type="SUPFAM" id="SSF159501">
    <property type="entry name" value="EreA/ChaN-like"/>
    <property type="match status" value="1"/>
</dbReference>
<dbReference type="Pfam" id="PF04187">
    <property type="entry name" value="Cofac_haem_bdg"/>
    <property type="match status" value="1"/>
</dbReference>
<evidence type="ECO:0000256" key="1">
    <source>
        <dbReference type="SAM" id="SignalP"/>
    </source>
</evidence>
<sequence>MKQGRVSVRIVTAWLAAACIALTSSALHAKTDALATLFDYQVTRAEGESLSLTQVAAQVADADVVLIGEWHGHPGVHRFQTELLSQLASEHPVALSMEQFSRDAQPVLDQYLAGEIGEDTLKRQANAWDNYDGSYRPLIELAKQRQIEVIAANAPKRLVRCMGKQGLSYLDSLSEQQRGWFADTIDTQGSPYKRKFKANMHHGSASQTEAQYAAQLAWDATMAESIVEYHAAHPDSQIVHIAGRFHIAEGLGTAAQIHARDPELRLALITAVSDHTQLSDNAPDLRLHVQPMPQRWLSMDEMRQAVSQMKGQGAAQCKRATKS</sequence>
<organism evidence="3 4">
    <name type="scientific">Salinivibrio kushneri</name>
    <dbReference type="NCBI Taxonomy" id="1908198"/>
    <lineage>
        <taxon>Bacteria</taxon>
        <taxon>Pseudomonadati</taxon>
        <taxon>Pseudomonadota</taxon>
        <taxon>Gammaproteobacteria</taxon>
        <taxon>Vibrionales</taxon>
        <taxon>Vibrionaceae</taxon>
        <taxon>Salinivibrio</taxon>
    </lineage>
</organism>
<dbReference type="InterPro" id="IPR007314">
    <property type="entry name" value="Cofac_haem-bd_dom"/>
</dbReference>
<dbReference type="PIRSF" id="PIRSF020419">
    <property type="entry name" value="Fe_uptake_reg_CjrA_prd"/>
    <property type="match status" value="1"/>
</dbReference>
<evidence type="ECO:0000259" key="2">
    <source>
        <dbReference type="Pfam" id="PF04187"/>
    </source>
</evidence>
<feature type="domain" description="Haem-binding uptake Tiki superfamily ChaN" evidence="2">
    <location>
        <begin position="56"/>
        <end position="257"/>
    </location>
</feature>
<protein>
    <submittedName>
        <fullName evidence="3">ChaN family lipoprotein</fullName>
    </submittedName>
</protein>
<dbReference type="CDD" id="cd14727">
    <property type="entry name" value="ChanN-like"/>
    <property type="match status" value="1"/>
</dbReference>
<dbReference type="Gene3D" id="3.40.50.11550">
    <property type="match status" value="1"/>
</dbReference>
<keyword evidence="1" id="KW-0732">Signal</keyword>
<feature type="signal peptide" evidence="1">
    <location>
        <begin position="1"/>
        <end position="29"/>
    </location>
</feature>
<keyword evidence="3" id="KW-0449">Lipoprotein</keyword>
<gene>
    <name evidence="3" type="ORF">N8M53_04035</name>
</gene>
<accession>A0AA47KM26</accession>
<evidence type="ECO:0000313" key="3">
    <source>
        <dbReference type="EMBL" id="WBA09384.1"/>
    </source>
</evidence>
<dbReference type="AlphaFoldDB" id="A0AA47KM26"/>
<dbReference type="Proteomes" id="UP001164748">
    <property type="component" value="Chromosome"/>
</dbReference>
<dbReference type="RefSeq" id="WP_269579569.1">
    <property type="nucleotide sequence ID" value="NZ_CP114588.1"/>
</dbReference>
<name>A0AA47KM26_9GAMM</name>
<feature type="chain" id="PRO_5041221998" evidence="1">
    <location>
        <begin position="30"/>
        <end position="323"/>
    </location>
</feature>
<proteinExistence type="predicted"/>